<keyword evidence="3" id="KW-1185">Reference proteome</keyword>
<dbReference type="RefSeq" id="WP_171267922.1">
    <property type="nucleotide sequence ID" value="NZ_CP039543.1"/>
</dbReference>
<gene>
    <name evidence="2" type="ORF">E8L03_16150</name>
</gene>
<feature type="transmembrane region" description="Helical" evidence="1">
    <location>
        <begin position="41"/>
        <end position="59"/>
    </location>
</feature>
<keyword evidence="1" id="KW-0812">Transmembrane</keyword>
<dbReference type="Proteomes" id="UP000503251">
    <property type="component" value="Chromosome"/>
</dbReference>
<keyword evidence="1" id="KW-0472">Membrane</keyword>
<reference evidence="2 3" key="1">
    <citation type="submission" date="2019-04" db="EMBL/GenBank/DDBJ databases">
        <title>Isolation and culture of sulfate reducing bacteria from the cold seep of the South China Sea.</title>
        <authorList>
            <person name="Sun C."/>
            <person name="Liu R."/>
        </authorList>
    </citation>
    <scope>NUCLEOTIDE SEQUENCE [LARGE SCALE GENOMIC DNA]</scope>
    <source>
        <strain evidence="2 3">CS1</strain>
    </source>
</reference>
<accession>A0ABX6NI91</accession>
<dbReference type="InterPro" id="IPR008407">
    <property type="entry name" value="Brnchd-chn_aa_trnsp_AzlD"/>
</dbReference>
<evidence type="ECO:0000313" key="2">
    <source>
        <dbReference type="EMBL" id="QJT10368.1"/>
    </source>
</evidence>
<dbReference type="EMBL" id="CP039543">
    <property type="protein sequence ID" value="QJT10368.1"/>
    <property type="molecule type" value="Genomic_DNA"/>
</dbReference>
<evidence type="ECO:0000313" key="3">
    <source>
        <dbReference type="Proteomes" id="UP000503251"/>
    </source>
</evidence>
<name>A0ABX6NI91_9BACT</name>
<proteinExistence type="predicted"/>
<sequence length="111" mass="11844">MIVNDAAFWGVVAILSAGTFLMRFSFFALIRGTVSPRFMTMLRPIPAAVLAALVAPAILTPGGGLATLAVSWQSGKIAAGLVAAVVAWRTRHMFMTIAAGLVALWLWRFLL</sequence>
<dbReference type="Pfam" id="PF05437">
    <property type="entry name" value="AzlD"/>
    <property type="match status" value="1"/>
</dbReference>
<protein>
    <submittedName>
        <fullName evidence="2">AzlD domain-containing protein</fullName>
    </submittedName>
</protein>
<keyword evidence="1" id="KW-1133">Transmembrane helix</keyword>
<feature type="transmembrane region" description="Helical" evidence="1">
    <location>
        <begin position="6"/>
        <end position="29"/>
    </location>
</feature>
<evidence type="ECO:0000256" key="1">
    <source>
        <dbReference type="SAM" id="Phobius"/>
    </source>
</evidence>
<organism evidence="2 3">
    <name type="scientific">Oceanidesulfovibrio marinus</name>
    <dbReference type="NCBI Taxonomy" id="370038"/>
    <lineage>
        <taxon>Bacteria</taxon>
        <taxon>Pseudomonadati</taxon>
        <taxon>Thermodesulfobacteriota</taxon>
        <taxon>Desulfovibrionia</taxon>
        <taxon>Desulfovibrionales</taxon>
        <taxon>Desulfovibrionaceae</taxon>
        <taxon>Oceanidesulfovibrio</taxon>
    </lineage>
</organism>
<feature type="transmembrane region" description="Helical" evidence="1">
    <location>
        <begin position="93"/>
        <end position="110"/>
    </location>
</feature>